<gene>
    <name evidence="6" type="ORF">CAL29_06325</name>
</gene>
<dbReference type="RefSeq" id="WP_094852076.1">
    <property type="nucleotide sequence ID" value="NZ_NEVM01000001.1"/>
</dbReference>
<proteinExistence type="inferred from homology"/>
<dbReference type="SUPFAM" id="SSF53850">
    <property type="entry name" value="Periplasmic binding protein-like II"/>
    <property type="match status" value="1"/>
</dbReference>
<keyword evidence="3" id="KW-0238">DNA-binding</keyword>
<dbReference type="Pfam" id="PF00126">
    <property type="entry name" value="HTH_1"/>
    <property type="match status" value="1"/>
</dbReference>
<dbReference type="Proteomes" id="UP000216020">
    <property type="component" value="Unassembled WGS sequence"/>
</dbReference>
<dbReference type="FunFam" id="1.10.10.10:FF:000001">
    <property type="entry name" value="LysR family transcriptional regulator"/>
    <property type="match status" value="1"/>
</dbReference>
<keyword evidence="4" id="KW-0804">Transcription</keyword>
<keyword evidence="7" id="KW-1185">Reference proteome</keyword>
<comment type="caution">
    <text evidence="6">The sequence shown here is derived from an EMBL/GenBank/DDBJ whole genome shotgun (WGS) entry which is preliminary data.</text>
</comment>
<dbReference type="Pfam" id="PF03466">
    <property type="entry name" value="LysR_substrate"/>
    <property type="match status" value="1"/>
</dbReference>
<accession>A0A261SKN5</accession>
<dbReference type="PRINTS" id="PR00039">
    <property type="entry name" value="HTHLYSR"/>
</dbReference>
<dbReference type="InterPro" id="IPR058163">
    <property type="entry name" value="LysR-type_TF_proteobact-type"/>
</dbReference>
<dbReference type="PANTHER" id="PTHR30537">
    <property type="entry name" value="HTH-TYPE TRANSCRIPTIONAL REGULATOR"/>
    <property type="match status" value="1"/>
</dbReference>
<protein>
    <submittedName>
        <fullName evidence="6">LysR family transcriptional regulator</fullName>
    </submittedName>
</protein>
<comment type="similarity">
    <text evidence="1">Belongs to the LysR transcriptional regulatory family.</text>
</comment>
<keyword evidence="2" id="KW-0805">Transcription regulation</keyword>
<name>A0A261SKN5_9BORD</name>
<dbReference type="InterPro" id="IPR036390">
    <property type="entry name" value="WH_DNA-bd_sf"/>
</dbReference>
<dbReference type="Gene3D" id="1.10.10.10">
    <property type="entry name" value="Winged helix-like DNA-binding domain superfamily/Winged helix DNA-binding domain"/>
    <property type="match status" value="1"/>
</dbReference>
<dbReference type="GO" id="GO:0003677">
    <property type="term" value="F:DNA binding"/>
    <property type="evidence" value="ECO:0007669"/>
    <property type="project" value="UniProtKB-KW"/>
</dbReference>
<evidence type="ECO:0000256" key="2">
    <source>
        <dbReference type="ARBA" id="ARBA00023015"/>
    </source>
</evidence>
<dbReference type="Gene3D" id="3.40.190.290">
    <property type="match status" value="1"/>
</dbReference>
<organism evidence="6 7">
    <name type="scientific">Bordetella genomosp. 10</name>
    <dbReference type="NCBI Taxonomy" id="1416804"/>
    <lineage>
        <taxon>Bacteria</taxon>
        <taxon>Pseudomonadati</taxon>
        <taxon>Pseudomonadota</taxon>
        <taxon>Betaproteobacteria</taxon>
        <taxon>Burkholderiales</taxon>
        <taxon>Alcaligenaceae</taxon>
        <taxon>Bordetella</taxon>
    </lineage>
</organism>
<evidence type="ECO:0000313" key="7">
    <source>
        <dbReference type="Proteomes" id="UP000216020"/>
    </source>
</evidence>
<dbReference type="SUPFAM" id="SSF46785">
    <property type="entry name" value="Winged helix' DNA-binding domain"/>
    <property type="match status" value="1"/>
</dbReference>
<evidence type="ECO:0000313" key="6">
    <source>
        <dbReference type="EMBL" id="OZI37974.1"/>
    </source>
</evidence>
<dbReference type="OrthoDB" id="8723543at2"/>
<dbReference type="CDD" id="cd08422">
    <property type="entry name" value="PBP2_CrgA_like"/>
    <property type="match status" value="1"/>
</dbReference>
<dbReference type="PROSITE" id="PS50931">
    <property type="entry name" value="HTH_LYSR"/>
    <property type="match status" value="1"/>
</dbReference>
<sequence length="316" mass="35722">MTKTQTPPGVDRIELMQTFVRIVDTGSLSAAAERLGTTQPTVSRRLQALERFLGLKLLQRTTHVMKLTEDGERCYARARDLLDNWGAMEADLRGVADEPEGRLRVLVPHAFGQRHLMPLLADYLARYPKVSVEWLLQDRRPDFIAEGMDCALHVGELDDVDLVATRVSEVPRIVVATPELAAAVAEARHPADLAGLPWLALRTFYRDEIMLRHVADQTEHRLPIRPRMLTDNLYALHHATLLGMGAAVESAWMATEDIQAGRLRQLIPDWQAPPLPIYLMHPYARYYPARLRRFLEIIRQAMPPVMDGRPLAIAPS</sequence>
<reference evidence="7" key="1">
    <citation type="submission" date="2017-05" db="EMBL/GenBank/DDBJ databases">
        <title>Complete and WGS of Bordetella genogroups.</title>
        <authorList>
            <person name="Spilker T."/>
            <person name="Lipuma J."/>
        </authorList>
    </citation>
    <scope>NUCLEOTIDE SEQUENCE [LARGE SCALE GENOMIC DNA]</scope>
    <source>
        <strain evidence="7">AU16122</strain>
    </source>
</reference>
<dbReference type="InterPro" id="IPR036388">
    <property type="entry name" value="WH-like_DNA-bd_sf"/>
</dbReference>
<evidence type="ECO:0000256" key="4">
    <source>
        <dbReference type="ARBA" id="ARBA00023163"/>
    </source>
</evidence>
<dbReference type="InterPro" id="IPR000847">
    <property type="entry name" value="LysR_HTH_N"/>
</dbReference>
<evidence type="ECO:0000256" key="3">
    <source>
        <dbReference type="ARBA" id="ARBA00023125"/>
    </source>
</evidence>
<dbReference type="PANTHER" id="PTHR30537:SF5">
    <property type="entry name" value="HTH-TYPE TRANSCRIPTIONAL ACTIVATOR TTDR-RELATED"/>
    <property type="match status" value="1"/>
</dbReference>
<feature type="domain" description="HTH lysR-type" evidence="5">
    <location>
        <begin position="11"/>
        <end position="68"/>
    </location>
</feature>
<dbReference type="InterPro" id="IPR005119">
    <property type="entry name" value="LysR_subst-bd"/>
</dbReference>
<evidence type="ECO:0000259" key="5">
    <source>
        <dbReference type="PROSITE" id="PS50931"/>
    </source>
</evidence>
<dbReference type="GO" id="GO:0003700">
    <property type="term" value="F:DNA-binding transcription factor activity"/>
    <property type="evidence" value="ECO:0007669"/>
    <property type="project" value="InterPro"/>
</dbReference>
<dbReference type="AlphaFoldDB" id="A0A261SKN5"/>
<dbReference type="EMBL" id="NEVM01000001">
    <property type="protein sequence ID" value="OZI37974.1"/>
    <property type="molecule type" value="Genomic_DNA"/>
</dbReference>
<evidence type="ECO:0000256" key="1">
    <source>
        <dbReference type="ARBA" id="ARBA00009437"/>
    </source>
</evidence>